<sequence length="113" mass="12688">MSDTEAERQEKDLLLEYELDAPPEKVWRAVNIPAFQDKRSPKQDLAETEPVSTAQGEEGSYRMRDDEPPFLESIVTFEVRPDAKGCTILRIVHGMAVSRVQTSIVGESVAWAP</sequence>
<dbReference type="SUPFAM" id="SSF55961">
    <property type="entry name" value="Bet v1-like"/>
    <property type="match status" value="1"/>
</dbReference>
<comment type="caution">
    <text evidence="2">The sequence shown here is derived from an EMBL/GenBank/DDBJ whole genome shotgun (WGS) entry which is preliminary data.</text>
</comment>
<dbReference type="AlphaFoldDB" id="A0A5N1JVP7"/>
<reference evidence="2 3" key="1">
    <citation type="submission" date="2019-09" db="EMBL/GenBank/DDBJ databases">
        <title>Biological control of the noxious weed angled onion (Allium triquetrum) thwarted by endophytic bacteria in Victoria, Australia.</title>
        <authorList>
            <person name="Tehranchian P."/>
            <person name="Adair R.J."/>
            <person name="Van T.H."/>
            <person name="Morrison P.D."/>
            <person name="Williams H."/>
            <person name="Lawrie A.C."/>
        </authorList>
    </citation>
    <scope>NUCLEOTIDE SEQUENCE [LARGE SCALE GENOMIC DNA]</scope>
    <source>
        <strain evidence="2 3">RPTAtOch1</strain>
    </source>
</reference>
<proteinExistence type="predicted"/>
<dbReference type="Proteomes" id="UP000327108">
    <property type="component" value="Unassembled WGS sequence"/>
</dbReference>
<keyword evidence="3" id="KW-1185">Reference proteome</keyword>
<name>A0A5N1JVP7_9HYPH</name>
<organism evidence="2 3">
    <name type="scientific">Ochrobactrum quorumnocens</name>
    <dbReference type="NCBI Taxonomy" id="271865"/>
    <lineage>
        <taxon>Bacteria</taxon>
        <taxon>Pseudomonadati</taxon>
        <taxon>Pseudomonadota</taxon>
        <taxon>Alphaproteobacteria</taxon>
        <taxon>Hyphomicrobiales</taxon>
        <taxon>Brucellaceae</taxon>
        <taxon>Brucella/Ochrobactrum group</taxon>
        <taxon>Ochrobactrum</taxon>
    </lineage>
</organism>
<feature type="region of interest" description="Disordered" evidence="1">
    <location>
        <begin position="38"/>
        <end position="65"/>
    </location>
</feature>
<accession>A0A5N1JVP7</accession>
<evidence type="ECO:0000313" key="3">
    <source>
        <dbReference type="Proteomes" id="UP000327108"/>
    </source>
</evidence>
<dbReference type="RefSeq" id="WP_151094154.1">
    <property type="nucleotide sequence ID" value="NZ_VYXQ01000013.1"/>
</dbReference>
<evidence type="ECO:0000256" key="1">
    <source>
        <dbReference type="SAM" id="MobiDB-lite"/>
    </source>
</evidence>
<evidence type="ECO:0000313" key="2">
    <source>
        <dbReference type="EMBL" id="KAA9367288.1"/>
    </source>
</evidence>
<dbReference type="EMBL" id="VYXQ01000013">
    <property type="protein sequence ID" value="KAA9367288.1"/>
    <property type="molecule type" value="Genomic_DNA"/>
</dbReference>
<protein>
    <submittedName>
        <fullName evidence="2">Polyketide cyclase</fullName>
    </submittedName>
</protein>
<gene>
    <name evidence="2" type="ORF">F3W84_14315</name>
</gene>